<proteinExistence type="predicted"/>
<dbReference type="Proteomes" id="UP000178723">
    <property type="component" value="Unassembled WGS sequence"/>
</dbReference>
<dbReference type="STRING" id="1802407.A3I40_00485"/>
<reference evidence="2 3" key="1">
    <citation type="journal article" date="2016" name="Nat. Commun.">
        <title>Thousands of microbial genomes shed light on interconnected biogeochemical processes in an aquifer system.</title>
        <authorList>
            <person name="Anantharaman K."/>
            <person name="Brown C.T."/>
            <person name="Hug L.A."/>
            <person name="Sharon I."/>
            <person name="Castelle C.J."/>
            <person name="Probst A.J."/>
            <person name="Thomas B.C."/>
            <person name="Singh A."/>
            <person name="Wilkins M.J."/>
            <person name="Karaoz U."/>
            <person name="Brodie E.L."/>
            <person name="Williams K.H."/>
            <person name="Hubbard S.S."/>
            <person name="Banfield J.F."/>
        </authorList>
    </citation>
    <scope>NUCLEOTIDE SEQUENCE [LARGE SCALE GENOMIC DNA]</scope>
</reference>
<evidence type="ECO:0000313" key="2">
    <source>
        <dbReference type="EMBL" id="OGL85996.1"/>
    </source>
</evidence>
<accession>A0A1F7V632</accession>
<feature type="transmembrane region" description="Helical" evidence="1">
    <location>
        <begin position="104"/>
        <end position="129"/>
    </location>
</feature>
<name>A0A1F7V632_9BACT</name>
<keyword evidence="1" id="KW-0472">Membrane</keyword>
<gene>
    <name evidence="2" type="ORF">A3I40_00485</name>
</gene>
<keyword evidence="1" id="KW-1133">Transmembrane helix</keyword>
<dbReference type="EMBL" id="MGEP01000055">
    <property type="protein sequence ID" value="OGL85996.1"/>
    <property type="molecule type" value="Genomic_DNA"/>
</dbReference>
<keyword evidence="1" id="KW-0812">Transmembrane</keyword>
<comment type="caution">
    <text evidence="2">The sequence shown here is derived from an EMBL/GenBank/DDBJ whole genome shotgun (WGS) entry which is preliminary data.</text>
</comment>
<sequence length="132" mass="15209">MIRVIKYVVAQSASPVLHRPRARRNQRGALGVVGLTMFTSFRAKLNKPPTGKYFDTGGHDVDAIIFVPITLCMEISYSRREGKNWLIIWKEVISELVSHSRYTLLMLMAIFLPFLVIVLFLVILTWLIFSWL</sequence>
<organism evidence="2 3">
    <name type="scientific">Candidatus Uhrbacteria bacterium RIFCSPLOWO2_02_FULL_48_12</name>
    <dbReference type="NCBI Taxonomy" id="1802407"/>
    <lineage>
        <taxon>Bacteria</taxon>
        <taxon>Candidatus Uhriibacteriota</taxon>
    </lineage>
</organism>
<dbReference type="AlphaFoldDB" id="A0A1F7V632"/>
<evidence type="ECO:0000313" key="3">
    <source>
        <dbReference type="Proteomes" id="UP000178723"/>
    </source>
</evidence>
<protein>
    <submittedName>
        <fullName evidence="2">Uncharacterized protein</fullName>
    </submittedName>
</protein>
<evidence type="ECO:0000256" key="1">
    <source>
        <dbReference type="SAM" id="Phobius"/>
    </source>
</evidence>